<dbReference type="SUPFAM" id="SSF46894">
    <property type="entry name" value="C-terminal effector domain of the bipartite response regulators"/>
    <property type="match status" value="1"/>
</dbReference>
<dbReference type="Pfam" id="PF00486">
    <property type="entry name" value="Trans_reg_C"/>
    <property type="match status" value="1"/>
</dbReference>
<keyword evidence="2" id="KW-0812">Transmembrane</keyword>
<protein>
    <recommendedName>
        <fullName evidence="3">OmpR/PhoB-type domain-containing protein</fullName>
    </recommendedName>
</protein>
<keyword evidence="2" id="KW-1133">Transmembrane helix</keyword>
<dbReference type="Gene3D" id="1.10.10.10">
    <property type="entry name" value="Winged helix-like DNA-binding domain superfamily/Winged helix DNA-binding domain"/>
    <property type="match status" value="1"/>
</dbReference>
<name>A0ABN5ILC8_9BACE</name>
<dbReference type="Proteomes" id="UP000238304">
    <property type="component" value="Chromosome"/>
</dbReference>
<reference evidence="4 5" key="1">
    <citation type="submission" date="2018-02" db="EMBL/GenBank/DDBJ databases">
        <authorList>
            <person name="Holder M.E."/>
            <person name="Ajami N.J."/>
            <person name="Petrosino J.F."/>
        </authorList>
    </citation>
    <scope>NUCLEOTIDE SEQUENCE [LARGE SCALE GENOMIC DNA]</scope>
    <source>
        <strain evidence="4 5">ATCC 33285</strain>
    </source>
</reference>
<dbReference type="InterPro" id="IPR001867">
    <property type="entry name" value="OmpR/PhoB-type_DNA-bd"/>
</dbReference>
<evidence type="ECO:0000313" key="5">
    <source>
        <dbReference type="Proteomes" id="UP000238304"/>
    </source>
</evidence>
<accession>A0ABN5ILC8</accession>
<keyword evidence="2" id="KW-0472">Membrane</keyword>
<feature type="transmembrane region" description="Helical" evidence="2">
    <location>
        <begin position="209"/>
        <end position="229"/>
    </location>
</feature>
<evidence type="ECO:0000256" key="2">
    <source>
        <dbReference type="SAM" id="Phobius"/>
    </source>
</evidence>
<gene>
    <name evidence="4" type="ORF">C4H11_12845</name>
</gene>
<evidence type="ECO:0000259" key="3">
    <source>
        <dbReference type="Pfam" id="PF00486"/>
    </source>
</evidence>
<feature type="domain" description="OmpR/PhoB-type" evidence="3">
    <location>
        <begin position="286"/>
        <end position="340"/>
    </location>
</feature>
<organism evidence="4 5">
    <name type="scientific">Bacteroides zoogleoformans</name>
    <dbReference type="NCBI Taxonomy" id="28119"/>
    <lineage>
        <taxon>Bacteria</taxon>
        <taxon>Pseudomonadati</taxon>
        <taxon>Bacteroidota</taxon>
        <taxon>Bacteroidia</taxon>
        <taxon>Bacteroidales</taxon>
        <taxon>Bacteroidaceae</taxon>
        <taxon>Bacteroides</taxon>
    </lineage>
</organism>
<sequence>MDQKKIDVQFLLIYIAVGIVVATVTAWALYQNRTEYWRAQACNTFQKALIQELQKRDTMDVFFLLSGTSELSSKFDKDKKESVKRKIISEFGEKEFIIPYEKYKNNIESTLGTHGMYSYVLAMDPLKADSLNVLWEKLMAGEGFFGSTIVRTSVSDWQEHETYAYSADSLSVQRSDSIVSYYLGGRSEIGVTGYIYYPWWKTFSLKDVFLLSLLIIGCCLLFFIQEYFIRLYHRLFVKQVSTVILKEIPVIAADKAESHTYKMGEDLHFDADLGMLKRTNNPDEFLKLTPQGAKLLQGFLDAEKYTLSVDEILDLLWNGDKSAQEGRVHTAIKRLRENLLSFSGWTIVNITSAYQLRPPASSRESSL</sequence>
<dbReference type="RefSeq" id="WP_106042572.1">
    <property type="nucleotide sequence ID" value="NZ_CP027231.1"/>
</dbReference>
<dbReference type="EMBL" id="CP027231">
    <property type="protein sequence ID" value="AVM53680.1"/>
    <property type="molecule type" value="Genomic_DNA"/>
</dbReference>
<feature type="transmembrane region" description="Helical" evidence="2">
    <location>
        <begin position="12"/>
        <end position="30"/>
    </location>
</feature>
<keyword evidence="1" id="KW-0238">DNA-binding</keyword>
<dbReference type="InterPro" id="IPR036388">
    <property type="entry name" value="WH-like_DNA-bd_sf"/>
</dbReference>
<dbReference type="InterPro" id="IPR016032">
    <property type="entry name" value="Sig_transdc_resp-reg_C-effctor"/>
</dbReference>
<keyword evidence="5" id="KW-1185">Reference proteome</keyword>
<proteinExistence type="predicted"/>
<evidence type="ECO:0000313" key="4">
    <source>
        <dbReference type="EMBL" id="AVM53680.1"/>
    </source>
</evidence>
<evidence type="ECO:0000256" key="1">
    <source>
        <dbReference type="ARBA" id="ARBA00023125"/>
    </source>
</evidence>